<protein>
    <recommendedName>
        <fullName evidence="4">Hydrogenase maturation factor HypA</fullName>
    </recommendedName>
</protein>
<sequence>MHEVAVAQEILKIVNQTAEKYDLHKVNKIRLKIGEFTCIEESALSFAFTAVAKETICEDSKIVIERVRARAYCKYCKENFFISYTNKLCPKCNNESTDISTGYELLLDRIEGE</sequence>
<evidence type="ECO:0000256" key="4">
    <source>
        <dbReference type="HAMAP-Rule" id="MF_00213"/>
    </source>
</evidence>
<reference evidence="5 6" key="1">
    <citation type="submission" date="2017-02" db="EMBL/GenBank/DDBJ databases">
        <authorList>
            <person name="Peterson S.W."/>
        </authorList>
    </citation>
    <scope>NUCLEOTIDE SEQUENCE [LARGE SCALE GENOMIC DNA]</scope>
    <source>
        <strain evidence="5 6">M1</strain>
    </source>
</reference>
<feature type="binding site" evidence="4">
    <location>
        <position position="92"/>
    </location>
    <ligand>
        <name>Zn(2+)</name>
        <dbReference type="ChEBI" id="CHEBI:29105"/>
    </ligand>
</feature>
<keyword evidence="2 4" id="KW-0479">Metal-binding</keyword>
<accession>A0A1T5L9G1</accession>
<keyword evidence="6" id="KW-1185">Reference proteome</keyword>
<dbReference type="HAMAP" id="MF_00213">
    <property type="entry name" value="HypA_HybF"/>
    <property type="match status" value="1"/>
</dbReference>
<evidence type="ECO:0000256" key="1">
    <source>
        <dbReference type="ARBA" id="ARBA00022596"/>
    </source>
</evidence>
<feature type="binding site" evidence="4">
    <location>
        <position position="89"/>
    </location>
    <ligand>
        <name>Zn(2+)</name>
        <dbReference type="ChEBI" id="CHEBI:29105"/>
    </ligand>
</feature>
<dbReference type="Gene3D" id="3.30.2320.80">
    <property type="match status" value="1"/>
</dbReference>
<dbReference type="PIRSF" id="PIRSF004761">
    <property type="entry name" value="Hydrgn_mat_HypA"/>
    <property type="match status" value="1"/>
</dbReference>
<keyword evidence="3 4" id="KW-0862">Zinc</keyword>
<keyword evidence="1 4" id="KW-0533">Nickel</keyword>
<feature type="binding site" evidence="4">
    <location>
        <position position="2"/>
    </location>
    <ligand>
        <name>Ni(2+)</name>
        <dbReference type="ChEBI" id="CHEBI:49786"/>
    </ligand>
</feature>
<dbReference type="PANTHER" id="PTHR34535">
    <property type="entry name" value="HYDROGENASE MATURATION FACTOR HYPA"/>
    <property type="match status" value="1"/>
</dbReference>
<dbReference type="PANTHER" id="PTHR34535:SF3">
    <property type="entry name" value="HYDROGENASE MATURATION FACTOR HYPA"/>
    <property type="match status" value="1"/>
</dbReference>
<dbReference type="STRING" id="36842.SAMN02194393_02630"/>
<proteinExistence type="inferred from homology"/>
<evidence type="ECO:0000313" key="5">
    <source>
        <dbReference type="EMBL" id="SKC72621.1"/>
    </source>
</evidence>
<dbReference type="InterPro" id="IPR000688">
    <property type="entry name" value="HypA/HybF"/>
</dbReference>
<dbReference type="GO" id="GO:0016151">
    <property type="term" value="F:nickel cation binding"/>
    <property type="evidence" value="ECO:0007669"/>
    <property type="project" value="UniProtKB-UniRule"/>
</dbReference>
<dbReference type="NCBIfam" id="TIGR00100">
    <property type="entry name" value="hypA"/>
    <property type="match status" value="1"/>
</dbReference>
<evidence type="ECO:0000256" key="2">
    <source>
        <dbReference type="ARBA" id="ARBA00022723"/>
    </source>
</evidence>
<dbReference type="OrthoDB" id="9800361at2"/>
<dbReference type="AlphaFoldDB" id="A0A1T5L9G1"/>
<comment type="similarity">
    <text evidence="4">Belongs to the HypA/HybF family.</text>
</comment>
<dbReference type="RefSeq" id="WP_079492164.1">
    <property type="nucleotide sequence ID" value="NZ_FUZT01000006.1"/>
</dbReference>
<dbReference type="GO" id="GO:0051604">
    <property type="term" value="P:protein maturation"/>
    <property type="evidence" value="ECO:0007669"/>
    <property type="project" value="InterPro"/>
</dbReference>
<organism evidence="5 6">
    <name type="scientific">Maledivibacter halophilus</name>
    <dbReference type="NCBI Taxonomy" id="36842"/>
    <lineage>
        <taxon>Bacteria</taxon>
        <taxon>Bacillati</taxon>
        <taxon>Bacillota</taxon>
        <taxon>Clostridia</taxon>
        <taxon>Peptostreptococcales</taxon>
        <taxon>Caminicellaceae</taxon>
        <taxon>Maledivibacter</taxon>
    </lineage>
</organism>
<dbReference type="GO" id="GO:0008270">
    <property type="term" value="F:zinc ion binding"/>
    <property type="evidence" value="ECO:0007669"/>
    <property type="project" value="UniProtKB-UniRule"/>
</dbReference>
<gene>
    <name evidence="4" type="primary">hypA</name>
    <name evidence="5" type="ORF">SAMN02194393_02630</name>
</gene>
<dbReference type="Proteomes" id="UP000190285">
    <property type="component" value="Unassembled WGS sequence"/>
</dbReference>
<evidence type="ECO:0000256" key="3">
    <source>
        <dbReference type="ARBA" id="ARBA00022833"/>
    </source>
</evidence>
<feature type="binding site" evidence="4">
    <location>
        <position position="76"/>
    </location>
    <ligand>
        <name>Zn(2+)</name>
        <dbReference type="ChEBI" id="CHEBI:29105"/>
    </ligand>
</feature>
<evidence type="ECO:0000313" key="6">
    <source>
        <dbReference type="Proteomes" id="UP000190285"/>
    </source>
</evidence>
<dbReference type="Pfam" id="PF01155">
    <property type="entry name" value="HypA"/>
    <property type="match status" value="1"/>
</dbReference>
<comment type="function">
    <text evidence="4">Involved in the maturation of [NiFe] hydrogenases. Required for nickel insertion into the metal center of the hydrogenase.</text>
</comment>
<dbReference type="EMBL" id="FUZT01000006">
    <property type="protein sequence ID" value="SKC72621.1"/>
    <property type="molecule type" value="Genomic_DNA"/>
</dbReference>
<name>A0A1T5L9G1_9FIRM</name>
<feature type="binding site" evidence="4">
    <location>
        <position position="73"/>
    </location>
    <ligand>
        <name>Zn(2+)</name>
        <dbReference type="ChEBI" id="CHEBI:29105"/>
    </ligand>
</feature>